<dbReference type="Proteomes" id="UP000031526">
    <property type="component" value="Chromosome"/>
</dbReference>
<protein>
    <submittedName>
        <fullName evidence="1">Uncharacterized protein</fullName>
    </submittedName>
</protein>
<dbReference type="HOGENOM" id="CLU_1694569_0_0_11"/>
<proteinExistence type="predicted"/>
<reference evidence="2" key="1">
    <citation type="submission" date="2014-09" db="EMBL/GenBank/DDBJ databases">
        <title>Sequence of the Streptomyces nodosus genome.</title>
        <authorList>
            <person name="Sweeney P."/>
            <person name="Stephens N."/>
            <person name="Murphy C."/>
            <person name="Caffrey P."/>
        </authorList>
    </citation>
    <scope>NUCLEOTIDE SEQUENCE [LARGE SCALE GENOMIC DNA]</scope>
    <source>
        <strain evidence="2">ATCC 14899</strain>
    </source>
</reference>
<sequence>MTIEFRSLGEDVQDAVDSLAQVIRSKERQRAGLQQRAAIVGGISHTPLGIDSQPRQPLRGRAFVAWGGCDAVLLHGRDDERFAMLLERVQPSTLAEVGDGDEVVAVAERLGRHLAVPAPPRHGTGSPLVRADTRMTSPSSARGIHHIAAIARKVA</sequence>
<reference evidence="1 2" key="2">
    <citation type="journal article" date="2016" name="Appl. Microbiol. Biotechnol.">
        <title>Exploiting the genome sequence of Streptomyces nodosus for enhanced antibiotic production.</title>
        <authorList>
            <person name="Sweeney P."/>
            <person name="Murphy C.D."/>
            <person name="Caffrey P."/>
        </authorList>
    </citation>
    <scope>NUCLEOTIDE SEQUENCE [LARGE SCALE GENOMIC DNA]</scope>
    <source>
        <strain evidence="1 2">ATCC 14899</strain>
    </source>
</reference>
<accession>A0A0B5DCK6</accession>
<organism evidence="1 2">
    <name type="scientific">Streptomyces nodosus</name>
    <dbReference type="NCBI Taxonomy" id="40318"/>
    <lineage>
        <taxon>Bacteria</taxon>
        <taxon>Bacillati</taxon>
        <taxon>Actinomycetota</taxon>
        <taxon>Actinomycetes</taxon>
        <taxon>Kitasatosporales</taxon>
        <taxon>Streptomycetaceae</taxon>
        <taxon>Streptomyces</taxon>
    </lineage>
</organism>
<dbReference type="STRING" id="40318.SNOD_01935"/>
<dbReference type="EMBL" id="CP009313">
    <property type="protein sequence ID" value="AJE38950.1"/>
    <property type="molecule type" value="Genomic_DNA"/>
</dbReference>
<evidence type="ECO:0000313" key="2">
    <source>
        <dbReference type="Proteomes" id="UP000031526"/>
    </source>
</evidence>
<keyword evidence="2" id="KW-1185">Reference proteome</keyword>
<evidence type="ECO:0000313" key="1">
    <source>
        <dbReference type="EMBL" id="AJE38950.1"/>
    </source>
</evidence>
<gene>
    <name evidence="1" type="ORF">SNOD_01935</name>
</gene>
<name>A0A0B5DCK6_9ACTN</name>
<dbReference type="AlphaFoldDB" id="A0A0B5DCK6"/>